<dbReference type="PATRIC" id="fig|1550241.5.peg.368"/>
<keyword evidence="1" id="KW-0560">Oxidoreductase</keyword>
<sequence length="322" mass="35532">MVSEKGEIKLLIIGGGLAGLSLASYHEQSIVFETRSRPGGFFLYDDLPVSRSRGKDLVSGFLSKAKVVTERMVYRVEENGVWTLGETGTEFHKGMPVLASGFREKTTLELGIYGYRPAGVFTLSSAWDFTNSGFLIGERILVYGFNHFSLSLVSKLSMLAEKIIVIYDEESFIYKPDTLREFGVEAVKGKVLYIEGKSRVEKVKTTAGEFAVDTLILACLTPLNMFTTRFATGNAAMIIEDPLKIVESSNLVAHAILEPGESGRIVSNIPVVPQTFKLRHPYVMLGLREGLKAEINGREITVDEPYPVVEIPAEKVVRIRAG</sequence>
<organism evidence="2 3">
    <name type="scientific">Infirmifilum uzonense</name>
    <dbReference type="NCBI Taxonomy" id="1550241"/>
    <lineage>
        <taxon>Archaea</taxon>
        <taxon>Thermoproteota</taxon>
        <taxon>Thermoprotei</taxon>
        <taxon>Thermofilales</taxon>
        <taxon>Thermofilaceae</taxon>
        <taxon>Infirmifilum</taxon>
    </lineage>
</organism>
<reference evidence="2 3" key="1">
    <citation type="journal article" date="2015" name="Stand. Genomic Sci.">
        <title>Complete genome sequence of and proposal of Thermofilum uzonense sp. nov. a novel hyperthermophilic crenarchaeon and emended description of the genus Thermofilum.</title>
        <authorList>
            <person name="Toshchakov S.V."/>
            <person name="Korzhenkov A.A."/>
            <person name="Samarov N.I."/>
            <person name="Mazunin I.O."/>
            <person name="Mozhey O.I."/>
            <person name="Shmyr I.S."/>
            <person name="Derbikova K.S."/>
            <person name="Taranov E.A."/>
            <person name="Dominova I.N."/>
            <person name="Bonch-Osmolovskaya E.A."/>
            <person name="Patrushev M.V."/>
            <person name="Podosokorskaya O.A."/>
            <person name="Kublanov I.V."/>
        </authorList>
    </citation>
    <scope>NUCLEOTIDE SEQUENCE [LARGE SCALE GENOMIC DNA]</scope>
    <source>
        <strain evidence="2 3">1807-2</strain>
    </source>
</reference>
<gene>
    <name evidence="2" type="ORF">MA03_01805</name>
</gene>
<keyword evidence="3" id="KW-1185">Reference proteome</keyword>
<dbReference type="EMBL" id="CP009961">
    <property type="protein sequence ID" value="AKG38272.1"/>
    <property type="molecule type" value="Genomic_DNA"/>
</dbReference>
<dbReference type="SUPFAM" id="SSF51905">
    <property type="entry name" value="FAD/NAD(P)-binding domain"/>
    <property type="match status" value="1"/>
</dbReference>
<evidence type="ECO:0000256" key="1">
    <source>
        <dbReference type="ARBA" id="ARBA00023002"/>
    </source>
</evidence>
<dbReference type="OrthoDB" id="27340at2157"/>
<dbReference type="Proteomes" id="UP000067434">
    <property type="component" value="Chromosome"/>
</dbReference>
<dbReference type="InterPro" id="IPR036188">
    <property type="entry name" value="FAD/NAD-bd_sf"/>
</dbReference>
<evidence type="ECO:0000313" key="3">
    <source>
        <dbReference type="Proteomes" id="UP000067434"/>
    </source>
</evidence>
<dbReference type="PANTHER" id="PTHR42949:SF3">
    <property type="entry name" value="ANAEROBIC GLYCEROL-3-PHOSPHATE DEHYDROGENASE SUBUNIT B"/>
    <property type="match status" value="1"/>
</dbReference>
<dbReference type="PANTHER" id="PTHR42949">
    <property type="entry name" value="ANAEROBIC GLYCEROL-3-PHOSPHATE DEHYDROGENASE SUBUNIT B"/>
    <property type="match status" value="1"/>
</dbReference>
<dbReference type="KEGG" id="thf:MA03_01805"/>
<dbReference type="HOGENOM" id="CLU_862275_0_0_2"/>
<evidence type="ECO:0000313" key="2">
    <source>
        <dbReference type="EMBL" id="AKG38272.1"/>
    </source>
</evidence>
<dbReference type="AlphaFoldDB" id="A0A0F7FHH9"/>
<dbReference type="Gene3D" id="3.50.50.60">
    <property type="entry name" value="FAD/NAD(P)-binding domain"/>
    <property type="match status" value="2"/>
</dbReference>
<dbReference type="STRING" id="1550241.MA03_01805"/>
<proteinExistence type="predicted"/>
<dbReference type="GO" id="GO:0016491">
    <property type="term" value="F:oxidoreductase activity"/>
    <property type="evidence" value="ECO:0007669"/>
    <property type="project" value="UniProtKB-KW"/>
</dbReference>
<dbReference type="InterPro" id="IPR051691">
    <property type="entry name" value="Metab_Enz_Cyan_OpOx_G3PDH"/>
</dbReference>
<name>A0A0F7FHH9_9CREN</name>
<accession>A0A0F7FHH9</accession>
<evidence type="ECO:0008006" key="4">
    <source>
        <dbReference type="Google" id="ProtNLM"/>
    </source>
</evidence>
<protein>
    <recommendedName>
        <fullName evidence="4">FAD/NAD(P)-binding domain-containing protein</fullName>
    </recommendedName>
</protein>
<dbReference type="GeneID" id="25400926"/>
<dbReference type="RefSeq" id="WP_052883636.1">
    <property type="nucleotide sequence ID" value="NZ_CP009961.1"/>
</dbReference>